<dbReference type="Proteomes" id="UP001379949">
    <property type="component" value="Unassembled WGS sequence"/>
</dbReference>
<dbReference type="RefSeq" id="WP_341568108.1">
    <property type="nucleotide sequence ID" value="NZ_JBAKAR010000021.1"/>
</dbReference>
<dbReference type="Gene3D" id="3.30.160.390">
    <property type="entry name" value="Integrase, DNA-binding domain"/>
    <property type="match status" value="1"/>
</dbReference>
<protein>
    <submittedName>
        <fullName evidence="5">Site-specific integrase</fullName>
    </submittedName>
</protein>
<comment type="caution">
    <text evidence="5">The sequence shown here is derived from an EMBL/GenBank/DDBJ whole genome shotgun (WGS) entry which is preliminary data.</text>
</comment>
<comment type="similarity">
    <text evidence="1">Belongs to the 'phage' integrase family.</text>
</comment>
<proteinExistence type="inferred from homology"/>
<gene>
    <name evidence="5" type="ORF">V6242_16960</name>
</gene>
<keyword evidence="6" id="KW-1185">Reference proteome</keyword>
<reference evidence="5 6" key="1">
    <citation type="submission" date="2024-02" db="EMBL/GenBank/DDBJ databases">
        <title>Bacteria isolated from the canopy kelp, Nereocystis luetkeana.</title>
        <authorList>
            <person name="Pfister C.A."/>
            <person name="Younker I.T."/>
            <person name="Light S.H."/>
        </authorList>
    </citation>
    <scope>NUCLEOTIDE SEQUENCE [LARGE SCALE GENOMIC DNA]</scope>
    <source>
        <strain evidence="5 6">TI.4.07</strain>
    </source>
</reference>
<evidence type="ECO:0000256" key="3">
    <source>
        <dbReference type="ARBA" id="ARBA00023172"/>
    </source>
</evidence>
<dbReference type="PANTHER" id="PTHR30629:SF2">
    <property type="entry name" value="PROPHAGE INTEGRASE INTS-RELATED"/>
    <property type="match status" value="1"/>
</dbReference>
<dbReference type="PANTHER" id="PTHR30629">
    <property type="entry name" value="PROPHAGE INTEGRASE"/>
    <property type="match status" value="1"/>
</dbReference>
<name>A0ABU9G8P3_9GAMM</name>
<evidence type="ECO:0000313" key="5">
    <source>
        <dbReference type="EMBL" id="MEL0614845.1"/>
    </source>
</evidence>
<dbReference type="EMBL" id="JBAKAR010000021">
    <property type="protein sequence ID" value="MEL0614845.1"/>
    <property type="molecule type" value="Genomic_DNA"/>
</dbReference>
<feature type="domain" description="Tyr recombinase" evidence="4">
    <location>
        <begin position="210"/>
        <end position="385"/>
    </location>
</feature>
<keyword evidence="3" id="KW-0233">DNA recombination</keyword>
<evidence type="ECO:0000256" key="1">
    <source>
        <dbReference type="ARBA" id="ARBA00008857"/>
    </source>
</evidence>
<evidence type="ECO:0000259" key="4">
    <source>
        <dbReference type="PROSITE" id="PS51898"/>
    </source>
</evidence>
<dbReference type="InterPro" id="IPR025166">
    <property type="entry name" value="Integrase_DNA_bind_dom"/>
</dbReference>
<dbReference type="InterPro" id="IPR011010">
    <property type="entry name" value="DNA_brk_join_enz"/>
</dbReference>
<keyword evidence="2" id="KW-0229">DNA integration</keyword>
<dbReference type="Pfam" id="PF00589">
    <property type="entry name" value="Phage_integrase"/>
    <property type="match status" value="1"/>
</dbReference>
<evidence type="ECO:0000256" key="2">
    <source>
        <dbReference type="ARBA" id="ARBA00022908"/>
    </source>
</evidence>
<accession>A0ABU9G8P3</accession>
<dbReference type="Gene3D" id="1.10.443.10">
    <property type="entry name" value="Intergrase catalytic core"/>
    <property type="match status" value="1"/>
</dbReference>
<dbReference type="InterPro" id="IPR050808">
    <property type="entry name" value="Phage_Integrase"/>
</dbReference>
<dbReference type="CDD" id="cd00796">
    <property type="entry name" value="INT_Rci_Hp1_C"/>
    <property type="match status" value="1"/>
</dbReference>
<sequence>MLKKFRFTTSLLKALPANDPLARSTELEFSDTEVTGLKLLSGKSGSKRFLLRYTINGKKTSISIGRFPDISLQIARKIALQYKSQIALGVDPKEARLKEKSKYSIPTLSQFFHEVYLPLAKKRKRSWRDDKARFMLCKSIHSVRYDELTAKQVLEVQLDLSSDTKAHYSYAPATCNRALALLKTMGKLAENYLGISNVALKVALLPENNIRTRYCDIHETQKIIKAALKYPCRSSGAYIALLFLSGCRATELRLRLWQDIDLKKGILRIPKTKNGTPHIIYLSDYMVEIIKSIPRYAGNPYIFAGKRGVKPIYQPRHAFDVIKTQANIKNPEEVVFHTARHSVASNLISNGADLSSVQKLLNHKSIESTLRYAKLNEATQRKTVQSLSSMIQA</sequence>
<dbReference type="SUPFAM" id="SSF56349">
    <property type="entry name" value="DNA breaking-rejoining enzymes"/>
    <property type="match status" value="1"/>
</dbReference>
<evidence type="ECO:0000313" key="6">
    <source>
        <dbReference type="Proteomes" id="UP001379949"/>
    </source>
</evidence>
<dbReference type="Pfam" id="PF13356">
    <property type="entry name" value="Arm-DNA-bind_3"/>
    <property type="match status" value="1"/>
</dbReference>
<dbReference type="InterPro" id="IPR013762">
    <property type="entry name" value="Integrase-like_cat_sf"/>
</dbReference>
<dbReference type="InterPro" id="IPR002104">
    <property type="entry name" value="Integrase_catalytic"/>
</dbReference>
<dbReference type="InterPro" id="IPR038488">
    <property type="entry name" value="Integrase_DNA-bd_sf"/>
</dbReference>
<dbReference type="PROSITE" id="PS51898">
    <property type="entry name" value="TYR_RECOMBINASE"/>
    <property type="match status" value="1"/>
</dbReference>
<organism evidence="5 6">
    <name type="scientific">Marinomonas arenicola</name>
    <dbReference type="NCBI Taxonomy" id="569601"/>
    <lineage>
        <taxon>Bacteria</taxon>
        <taxon>Pseudomonadati</taxon>
        <taxon>Pseudomonadota</taxon>
        <taxon>Gammaproteobacteria</taxon>
        <taxon>Oceanospirillales</taxon>
        <taxon>Oceanospirillaceae</taxon>
        <taxon>Marinomonas</taxon>
    </lineage>
</organism>